<dbReference type="EMBL" id="MT227925">
    <property type="protein sequence ID" value="QMP18276.1"/>
    <property type="molecule type" value="Genomic_DNA"/>
</dbReference>
<dbReference type="InterPro" id="IPR029060">
    <property type="entry name" value="PIN-like_dom_sf"/>
</dbReference>
<evidence type="ECO:0008006" key="3">
    <source>
        <dbReference type="Google" id="ProtNLM"/>
    </source>
</evidence>
<accession>A0A7D7JB19</accession>
<evidence type="ECO:0000313" key="2">
    <source>
        <dbReference type="Proteomes" id="UP000514515"/>
    </source>
</evidence>
<dbReference type="Proteomes" id="UP000514515">
    <property type="component" value="Segment"/>
</dbReference>
<dbReference type="Gene3D" id="3.40.50.1010">
    <property type="entry name" value="5'-nuclease"/>
    <property type="match status" value="1"/>
</dbReference>
<reference evidence="1 2" key="1">
    <citation type="submission" date="2020-03" db="EMBL/GenBank/DDBJ databases">
        <authorList>
            <person name="Chen G."/>
            <person name="Lin M."/>
            <person name="Fu H."/>
        </authorList>
    </citation>
    <scope>NUCLEOTIDE SEQUENCE [LARGE SCALE GENOMIC DNA]</scope>
</reference>
<protein>
    <recommendedName>
        <fullName evidence="3">5'-3' exonuclease</fullName>
    </recommendedName>
</protein>
<keyword evidence="2" id="KW-1185">Reference proteome</keyword>
<proteinExistence type="predicted"/>
<sequence length="331" mass="38046">MLDADGAVYHMAHPHLPLDRNFMELTKYIDYLRRCAGAKWVFTFTTMALKGGREQMAYYQTYQKKRHDHRTPELAQRVTELRQALHNYQTETVFPKPNWFFEADEAIGAFHLYWVNHFQDGESSVIATGDKDLDMYPGIVMSISDRKFTHQGVFTPNENGLAGAWYSTYGSVSYYKKNPKAQGKLVGRGTAFFWGQMLCGDTADTIAGLPKMNGFLLDRYKPLKRKQSGRRPDSPCGASLAATVISHCRSDNSAYRAVSEAYQAFFGKDWRFFFFENAFLLWMRRTDNVLDVMDFLRPLGFEYELHPQQQQALRDFSGACRDLFNKGVGNV</sequence>
<evidence type="ECO:0000313" key="1">
    <source>
        <dbReference type="EMBL" id="QMP18276.1"/>
    </source>
</evidence>
<name>A0A7D7JB19_9CAUD</name>
<dbReference type="SUPFAM" id="SSF88723">
    <property type="entry name" value="PIN domain-like"/>
    <property type="match status" value="1"/>
</dbReference>
<organism evidence="1 2">
    <name type="scientific">Vibrio phage phiV141</name>
    <dbReference type="NCBI Taxonomy" id="2723905"/>
    <lineage>
        <taxon>Viruses</taxon>
        <taxon>Duplodnaviria</taxon>
        <taxon>Heunggongvirae</taxon>
        <taxon>Uroviricota</taxon>
        <taxon>Caudoviricetes</taxon>
        <taxon>Autographivirales</taxon>
        <taxon>Autographivirales incertae sedis</taxon>
        <taxon>Fujianvirus</taxon>
        <taxon>Fujianvirus V141</taxon>
    </lineage>
</organism>
<gene>
    <name evidence="1" type="ORF">phiV141_19</name>
</gene>